<keyword evidence="2" id="KW-0813">Transport</keyword>
<evidence type="ECO:0000256" key="6">
    <source>
        <dbReference type="ARBA" id="ARBA00023136"/>
    </source>
</evidence>
<dbReference type="Pfam" id="PF01554">
    <property type="entry name" value="MatE"/>
    <property type="match status" value="2"/>
</dbReference>
<evidence type="ECO:0000313" key="9">
    <source>
        <dbReference type="Proteomes" id="UP000284177"/>
    </source>
</evidence>
<reference evidence="8 9" key="1">
    <citation type="submission" date="2016-08" db="EMBL/GenBank/DDBJ databases">
        <title>Novel Firmicutes and Novel Genomes.</title>
        <authorList>
            <person name="Poppleton D.I."/>
            <person name="Gribaldo S."/>
        </authorList>
    </citation>
    <scope>NUCLEOTIDE SEQUENCE [LARGE SCALE GENOMIC DNA]</scope>
    <source>
        <strain evidence="8 9">CTT3</strain>
    </source>
</reference>
<name>A0A419SWF9_9FIRM</name>
<sequence>MIERIDKDKNFYKKLISLASPIALQNFISSSLNMVDNVMIGRLGETHLASVGLANQFFFLFVLLLFGLNSGASIFLSQFWGKKDILNIRKILGIALIVGGFLSFLFGSSAFFIPKFIMSIFSQDSNVVNLGSQYLKIVSLSYFFTTISFAYGFASRSIGEPKLPMVVSAISLGCNTILNYLLIFGNFGFPQLGIKGAALATLISRTLEMLLTLKIIYGKKGVLAGRINEMFNLSKNFIVKFFKTSIPVILNEGFWSLGMTMYSIAYGRIGTEAFAAVQITLTIQNLFMVISIGMGNASSVMIGNKIGANEEKEAISYAKKFSILGPSIGLVMGIILILLSPFILKLFSVNNVVHQNASRILIIMGIFMAIRVFNIILVVGILRGGGDTKFSLFLETGSVWLVGVPLAFLGALVWRLPVYWVFTLVSLEELVKATIGIPRIISKKWVRNVVEYM</sequence>
<feature type="transmembrane region" description="Helical" evidence="7">
    <location>
        <begin position="133"/>
        <end position="154"/>
    </location>
</feature>
<dbReference type="GO" id="GO:0015297">
    <property type="term" value="F:antiporter activity"/>
    <property type="evidence" value="ECO:0007669"/>
    <property type="project" value="InterPro"/>
</dbReference>
<feature type="transmembrane region" description="Helical" evidence="7">
    <location>
        <begin position="360"/>
        <end position="380"/>
    </location>
</feature>
<keyword evidence="9" id="KW-1185">Reference proteome</keyword>
<comment type="caution">
    <text evidence="8">The sequence shown here is derived from an EMBL/GenBank/DDBJ whole genome shotgun (WGS) entry which is preliminary data.</text>
</comment>
<organism evidence="8 9">
    <name type="scientific">Thermohalobacter berrensis</name>
    <dbReference type="NCBI Taxonomy" id="99594"/>
    <lineage>
        <taxon>Bacteria</taxon>
        <taxon>Bacillati</taxon>
        <taxon>Bacillota</taxon>
        <taxon>Tissierellia</taxon>
        <taxon>Tissierellales</taxon>
        <taxon>Thermohalobacteraceae</taxon>
        <taxon>Thermohalobacter</taxon>
    </lineage>
</organism>
<dbReference type="InterPro" id="IPR048279">
    <property type="entry name" value="MdtK-like"/>
</dbReference>
<dbReference type="CDD" id="cd13134">
    <property type="entry name" value="MATE_like_8"/>
    <property type="match status" value="1"/>
</dbReference>
<dbReference type="InterPro" id="IPR047135">
    <property type="entry name" value="YsiQ"/>
</dbReference>
<evidence type="ECO:0000256" key="4">
    <source>
        <dbReference type="ARBA" id="ARBA00022692"/>
    </source>
</evidence>
<evidence type="ECO:0000256" key="2">
    <source>
        <dbReference type="ARBA" id="ARBA00022448"/>
    </source>
</evidence>
<feature type="transmembrane region" description="Helical" evidence="7">
    <location>
        <begin position="166"/>
        <end position="185"/>
    </location>
</feature>
<feature type="transmembrane region" description="Helical" evidence="7">
    <location>
        <begin position="91"/>
        <end position="113"/>
    </location>
</feature>
<dbReference type="PANTHER" id="PTHR42925:SF2">
    <property type="entry name" value="NA+ DRIVEN MULTIDRUG EFFLUX PUMP"/>
    <property type="match status" value="1"/>
</dbReference>
<evidence type="ECO:0000256" key="3">
    <source>
        <dbReference type="ARBA" id="ARBA00022475"/>
    </source>
</evidence>
<dbReference type="RefSeq" id="WP_183108849.1">
    <property type="nucleotide sequence ID" value="NZ_MCIB01000037.1"/>
</dbReference>
<dbReference type="GO" id="GO:0042910">
    <property type="term" value="F:xenobiotic transmembrane transporter activity"/>
    <property type="evidence" value="ECO:0007669"/>
    <property type="project" value="InterPro"/>
</dbReference>
<feature type="transmembrane region" description="Helical" evidence="7">
    <location>
        <begin position="275"/>
        <end position="302"/>
    </location>
</feature>
<keyword evidence="4 7" id="KW-0812">Transmembrane</keyword>
<dbReference type="AlphaFoldDB" id="A0A419SWF9"/>
<dbReference type="PIRSF" id="PIRSF006603">
    <property type="entry name" value="DinF"/>
    <property type="match status" value="1"/>
</dbReference>
<gene>
    <name evidence="8" type="ORF">BET03_05720</name>
</gene>
<feature type="transmembrane region" description="Helical" evidence="7">
    <location>
        <begin position="323"/>
        <end position="348"/>
    </location>
</feature>
<evidence type="ECO:0000256" key="1">
    <source>
        <dbReference type="ARBA" id="ARBA00004651"/>
    </source>
</evidence>
<keyword evidence="5 7" id="KW-1133">Transmembrane helix</keyword>
<feature type="transmembrane region" description="Helical" evidence="7">
    <location>
        <begin position="57"/>
        <end position="79"/>
    </location>
</feature>
<keyword evidence="3" id="KW-1003">Cell membrane</keyword>
<dbReference type="InterPro" id="IPR002528">
    <property type="entry name" value="MATE_fam"/>
</dbReference>
<feature type="transmembrane region" description="Helical" evidence="7">
    <location>
        <begin position="237"/>
        <end position="255"/>
    </location>
</feature>
<accession>A0A419SWF9</accession>
<dbReference type="EMBL" id="MCIB01000037">
    <property type="protein sequence ID" value="RKD29556.1"/>
    <property type="molecule type" value="Genomic_DNA"/>
</dbReference>
<keyword evidence="6 7" id="KW-0472">Membrane</keyword>
<comment type="subcellular location">
    <subcellularLocation>
        <location evidence="1">Cell membrane</location>
        <topology evidence="1">Multi-pass membrane protein</topology>
    </subcellularLocation>
</comment>
<protein>
    <submittedName>
        <fullName evidence="8">MATE family efflux transporter</fullName>
    </submittedName>
</protein>
<evidence type="ECO:0000313" key="8">
    <source>
        <dbReference type="EMBL" id="RKD29556.1"/>
    </source>
</evidence>
<dbReference type="NCBIfam" id="TIGR00797">
    <property type="entry name" value="matE"/>
    <property type="match status" value="1"/>
</dbReference>
<evidence type="ECO:0000256" key="5">
    <source>
        <dbReference type="ARBA" id="ARBA00022989"/>
    </source>
</evidence>
<feature type="transmembrane region" description="Helical" evidence="7">
    <location>
        <begin position="392"/>
        <end position="412"/>
    </location>
</feature>
<dbReference type="Proteomes" id="UP000284177">
    <property type="component" value="Unassembled WGS sequence"/>
</dbReference>
<dbReference type="PANTHER" id="PTHR42925">
    <property type="entry name" value="MULTIDRUG AND TOXIN EFFLUX PROTEIN MATE FAMILY"/>
    <property type="match status" value="1"/>
</dbReference>
<proteinExistence type="predicted"/>
<dbReference type="GO" id="GO:0005886">
    <property type="term" value="C:plasma membrane"/>
    <property type="evidence" value="ECO:0007669"/>
    <property type="project" value="UniProtKB-SubCell"/>
</dbReference>
<evidence type="ECO:0000256" key="7">
    <source>
        <dbReference type="SAM" id="Phobius"/>
    </source>
</evidence>